<dbReference type="EMBL" id="JACHMH010000001">
    <property type="protein sequence ID" value="MBB4680005.1"/>
    <property type="molecule type" value="Genomic_DNA"/>
</dbReference>
<comment type="caution">
    <text evidence="1">The sequence shown here is derived from an EMBL/GenBank/DDBJ whole genome shotgun (WGS) entry which is preliminary data.</text>
</comment>
<gene>
    <name evidence="1" type="ORF">HNR67_006123</name>
</gene>
<dbReference type="Pfam" id="PF09684">
    <property type="entry name" value="Tail_P2_I"/>
    <property type="match status" value="1"/>
</dbReference>
<dbReference type="AlphaFoldDB" id="A0A7W7CF02"/>
<dbReference type="InterPro" id="IPR006521">
    <property type="entry name" value="Tail_protein_I"/>
</dbReference>
<proteinExistence type="predicted"/>
<keyword evidence="2" id="KW-1185">Reference proteome</keyword>
<evidence type="ECO:0000313" key="2">
    <source>
        <dbReference type="Proteomes" id="UP000533598"/>
    </source>
</evidence>
<organism evidence="1 2">
    <name type="scientific">Crossiella cryophila</name>
    <dbReference type="NCBI Taxonomy" id="43355"/>
    <lineage>
        <taxon>Bacteria</taxon>
        <taxon>Bacillati</taxon>
        <taxon>Actinomycetota</taxon>
        <taxon>Actinomycetes</taxon>
        <taxon>Pseudonocardiales</taxon>
        <taxon>Pseudonocardiaceae</taxon>
        <taxon>Crossiella</taxon>
    </lineage>
</organism>
<dbReference type="NCBIfam" id="TIGR02242">
    <property type="entry name" value="tail_TIGR02242"/>
    <property type="match status" value="1"/>
</dbReference>
<dbReference type="Proteomes" id="UP000533598">
    <property type="component" value="Unassembled WGS sequence"/>
</dbReference>
<dbReference type="RefSeq" id="WP_185005687.1">
    <property type="nucleotide sequence ID" value="NZ_BAAAUI010000019.1"/>
</dbReference>
<accession>A0A7W7CF02</accession>
<sequence>MSRGVLPGLASPHPLGELLPAVFQEDEFTMRFTAGLDEVLAPILSTVDNLASYLDPLLAPADFLDWLASWAGVSLEARLPEQRRRHALRTAIELYRWRGTVYGIREHLVALTGHPVRVTDNGGVSGSTTPGTPAPGEPTPWLLIELPTSAADLRDLVDTVVAAVKPAHLPHRVEVVEDDCLP</sequence>
<protein>
    <submittedName>
        <fullName evidence="1">Phage tail-like protein</fullName>
    </submittedName>
</protein>
<dbReference type="InterPro" id="IPR011748">
    <property type="entry name" value="Unchr_phage_tail-like"/>
</dbReference>
<reference evidence="1 2" key="1">
    <citation type="submission" date="2020-08" db="EMBL/GenBank/DDBJ databases">
        <title>Sequencing the genomes of 1000 actinobacteria strains.</title>
        <authorList>
            <person name="Klenk H.-P."/>
        </authorList>
    </citation>
    <scope>NUCLEOTIDE SEQUENCE [LARGE SCALE GENOMIC DNA]</scope>
    <source>
        <strain evidence="1 2">DSM 44230</strain>
    </source>
</reference>
<name>A0A7W7CF02_9PSEU</name>
<evidence type="ECO:0000313" key="1">
    <source>
        <dbReference type="EMBL" id="MBB4680005.1"/>
    </source>
</evidence>